<gene>
    <name evidence="1" type="ORF">RRG08_004081</name>
</gene>
<protein>
    <submittedName>
        <fullName evidence="1">Uncharacterized protein</fullName>
    </submittedName>
</protein>
<name>A0AAE0XV99_9GAST</name>
<dbReference type="AlphaFoldDB" id="A0AAE0XV99"/>
<reference evidence="1" key="1">
    <citation type="journal article" date="2023" name="G3 (Bethesda)">
        <title>A reference genome for the long-term kleptoplast-retaining sea slug Elysia crispata morphotype clarki.</title>
        <authorList>
            <person name="Eastman K.E."/>
            <person name="Pendleton A.L."/>
            <person name="Shaikh M.A."/>
            <person name="Suttiyut T."/>
            <person name="Ogas R."/>
            <person name="Tomko P."/>
            <person name="Gavelis G."/>
            <person name="Widhalm J.R."/>
            <person name="Wisecaver J.H."/>
        </authorList>
    </citation>
    <scope>NUCLEOTIDE SEQUENCE</scope>
    <source>
        <strain evidence="1">ECLA1</strain>
    </source>
</reference>
<comment type="caution">
    <text evidence="1">The sequence shown here is derived from an EMBL/GenBank/DDBJ whole genome shotgun (WGS) entry which is preliminary data.</text>
</comment>
<accession>A0AAE0XV99</accession>
<dbReference type="Proteomes" id="UP001283361">
    <property type="component" value="Unassembled WGS sequence"/>
</dbReference>
<keyword evidence="2" id="KW-1185">Reference proteome</keyword>
<evidence type="ECO:0000313" key="1">
    <source>
        <dbReference type="EMBL" id="KAK3715946.1"/>
    </source>
</evidence>
<organism evidence="1 2">
    <name type="scientific">Elysia crispata</name>
    <name type="common">lettuce slug</name>
    <dbReference type="NCBI Taxonomy" id="231223"/>
    <lineage>
        <taxon>Eukaryota</taxon>
        <taxon>Metazoa</taxon>
        <taxon>Spiralia</taxon>
        <taxon>Lophotrochozoa</taxon>
        <taxon>Mollusca</taxon>
        <taxon>Gastropoda</taxon>
        <taxon>Heterobranchia</taxon>
        <taxon>Euthyneura</taxon>
        <taxon>Panpulmonata</taxon>
        <taxon>Sacoglossa</taxon>
        <taxon>Placobranchoidea</taxon>
        <taxon>Plakobranchidae</taxon>
        <taxon>Elysia</taxon>
    </lineage>
</organism>
<dbReference type="EMBL" id="JAWDGP010007486">
    <property type="protein sequence ID" value="KAK3715946.1"/>
    <property type="molecule type" value="Genomic_DNA"/>
</dbReference>
<sequence length="120" mass="13028">MQQPVSSTARMGLGCLDAANQLMLNHATAASPKDFTNNLSRAMNEMIKDFKNHARLIGGVHKLAMGPTQSVWTSIPVSPSQKTLNTSMTVELRSLMLDQNPLSHPLKQSLTSMTVALNPL</sequence>
<proteinExistence type="predicted"/>
<evidence type="ECO:0000313" key="2">
    <source>
        <dbReference type="Proteomes" id="UP001283361"/>
    </source>
</evidence>